<evidence type="ECO:0000313" key="2">
    <source>
        <dbReference type="EMBL" id="AHI01028.1"/>
    </source>
</evidence>
<dbReference type="InterPro" id="IPR010982">
    <property type="entry name" value="Lambda_DNA-bd_dom_sf"/>
</dbReference>
<proteinExistence type="predicted"/>
<feature type="domain" description="HTH cro/C1-type" evidence="1">
    <location>
        <begin position="34"/>
        <end position="81"/>
    </location>
</feature>
<reference evidence="2 3" key="1">
    <citation type="journal article" date="2014" name="BMC Genomics">
        <title>Complete genome sequence of producer of the glycopeptide antibiotic Aculeximycin Kutzneria albida DSM 43870T, a representative of minor genus of Pseudonocardiaceae.</title>
        <authorList>
            <person name="Rebets Y."/>
            <person name="Tokovenko B."/>
            <person name="Lushchyk I."/>
            <person name="Ruckert C."/>
            <person name="Zaburannyi N."/>
            <person name="Bechthold A."/>
            <person name="Kalinowski J."/>
            <person name="Luzhetskyy A."/>
        </authorList>
    </citation>
    <scope>NUCLEOTIDE SEQUENCE [LARGE SCALE GENOMIC DNA]</scope>
    <source>
        <strain evidence="2">DSM 43870</strain>
    </source>
</reference>
<dbReference type="Pfam" id="PF17765">
    <property type="entry name" value="MLTR_LBD"/>
    <property type="match status" value="1"/>
</dbReference>
<dbReference type="AlphaFoldDB" id="W5WJH6"/>
<evidence type="ECO:0000259" key="1">
    <source>
        <dbReference type="PROSITE" id="PS50943"/>
    </source>
</evidence>
<evidence type="ECO:0000313" key="3">
    <source>
        <dbReference type="Proteomes" id="UP000019225"/>
    </source>
</evidence>
<dbReference type="Gene3D" id="3.30.450.180">
    <property type="match status" value="1"/>
</dbReference>
<dbReference type="eggNOG" id="COG1396">
    <property type="taxonomic scope" value="Bacteria"/>
</dbReference>
<keyword evidence="3" id="KW-1185">Reference proteome</keyword>
<dbReference type="SMART" id="SM00530">
    <property type="entry name" value="HTH_XRE"/>
    <property type="match status" value="1"/>
</dbReference>
<gene>
    <name evidence="2" type="ORF">KALB_7670</name>
</gene>
<dbReference type="InterPro" id="IPR001387">
    <property type="entry name" value="Cro/C1-type_HTH"/>
</dbReference>
<dbReference type="SUPFAM" id="SSF47413">
    <property type="entry name" value="lambda repressor-like DNA-binding domains"/>
    <property type="match status" value="1"/>
</dbReference>
<dbReference type="HOGENOM" id="CLU_057862_1_1_11"/>
<dbReference type="CDD" id="cd00093">
    <property type="entry name" value="HTH_XRE"/>
    <property type="match status" value="1"/>
</dbReference>
<dbReference type="InterPro" id="IPR041413">
    <property type="entry name" value="MLTR_LBD"/>
</dbReference>
<dbReference type="Proteomes" id="UP000019225">
    <property type="component" value="Chromosome"/>
</dbReference>
<protein>
    <recommendedName>
        <fullName evidence="1">HTH cro/C1-type domain-containing protein</fullName>
    </recommendedName>
</protein>
<dbReference type="OrthoDB" id="3608749at2"/>
<dbReference type="STRING" id="1449976.KALB_7670"/>
<sequence length="282" mass="31566">MDRAELSAFLRTRRERLGPGTVGLPDSARRRTPGLRREEVALLAGMSADYYARLEQARGPRPSRQVLTSLARALRLTEDERDHLFRLAGEPAPERTAVSRHVRPGVLYLLDRLTDSAAMVLSELGDVLAWTPLCQALFVDFSALPVEQRNLYRMFFTGPAQVQRMAPEDRERAARAHAADLRAVAARRCHDPAVRALVGELLAASPLFARLWEEHDVAVRHQDRKRLVHPVVGELWLDCEVLLTPAQDQRLVLHTAPPGSESAEKLALLRVIGLQQLTPNMP</sequence>
<dbReference type="PROSITE" id="PS50943">
    <property type="entry name" value="HTH_CROC1"/>
    <property type="match status" value="1"/>
</dbReference>
<dbReference type="EMBL" id="CP007155">
    <property type="protein sequence ID" value="AHI01028.1"/>
    <property type="molecule type" value="Genomic_DNA"/>
</dbReference>
<dbReference type="Gene3D" id="1.10.260.40">
    <property type="entry name" value="lambda repressor-like DNA-binding domains"/>
    <property type="match status" value="1"/>
</dbReference>
<accession>W5WJH6</accession>
<dbReference type="PANTHER" id="PTHR35010:SF2">
    <property type="entry name" value="BLL4672 PROTEIN"/>
    <property type="match status" value="1"/>
</dbReference>
<dbReference type="PATRIC" id="fig|1449976.3.peg.7704"/>
<dbReference type="GO" id="GO:0003677">
    <property type="term" value="F:DNA binding"/>
    <property type="evidence" value="ECO:0007669"/>
    <property type="project" value="InterPro"/>
</dbReference>
<dbReference type="Pfam" id="PF13560">
    <property type="entry name" value="HTH_31"/>
    <property type="match status" value="1"/>
</dbReference>
<organism evidence="2 3">
    <name type="scientific">Kutzneria albida DSM 43870</name>
    <dbReference type="NCBI Taxonomy" id="1449976"/>
    <lineage>
        <taxon>Bacteria</taxon>
        <taxon>Bacillati</taxon>
        <taxon>Actinomycetota</taxon>
        <taxon>Actinomycetes</taxon>
        <taxon>Pseudonocardiales</taxon>
        <taxon>Pseudonocardiaceae</taxon>
        <taxon>Kutzneria</taxon>
    </lineage>
</organism>
<dbReference type="KEGG" id="kal:KALB_7670"/>
<name>W5WJH6_9PSEU</name>
<dbReference type="PANTHER" id="PTHR35010">
    <property type="entry name" value="BLL4672 PROTEIN-RELATED"/>
    <property type="match status" value="1"/>
</dbReference>